<sequence length="61" mass="6381">MAAGPVVTTDPSTILAGSSAPARLGVWVKRGVALRAFRLRVFLLVAALLLPLLLTVVLGDR</sequence>
<dbReference type="AlphaFoldDB" id="A0A561WT68"/>
<feature type="transmembrane region" description="Helical" evidence="1">
    <location>
        <begin position="39"/>
        <end position="59"/>
    </location>
</feature>
<evidence type="ECO:0000256" key="1">
    <source>
        <dbReference type="SAM" id="Phobius"/>
    </source>
</evidence>
<dbReference type="EMBL" id="VIXA01000001">
    <property type="protein sequence ID" value="TWG27047.1"/>
    <property type="molecule type" value="Genomic_DNA"/>
</dbReference>
<protein>
    <submittedName>
        <fullName evidence="2">Uncharacterized protein</fullName>
    </submittedName>
</protein>
<gene>
    <name evidence="2" type="ORF">FHX75_11182</name>
</gene>
<accession>A0A561WT68</accession>
<keyword evidence="1" id="KW-1133">Transmembrane helix</keyword>
<dbReference type="RefSeq" id="WP_154936192.1">
    <property type="nucleotide sequence ID" value="NZ_VIXA01000001.1"/>
</dbReference>
<keyword evidence="1" id="KW-0812">Transmembrane</keyword>
<keyword evidence="1" id="KW-0472">Membrane</keyword>
<evidence type="ECO:0000313" key="2">
    <source>
        <dbReference type="EMBL" id="TWG27047.1"/>
    </source>
</evidence>
<name>A0A561WT68_9ACTN</name>
<dbReference type="Proteomes" id="UP000319927">
    <property type="component" value="Unassembled WGS sequence"/>
</dbReference>
<evidence type="ECO:0000313" key="3">
    <source>
        <dbReference type="Proteomes" id="UP000319927"/>
    </source>
</evidence>
<comment type="caution">
    <text evidence="2">The sequence shown here is derived from an EMBL/GenBank/DDBJ whole genome shotgun (WGS) entry which is preliminary data.</text>
</comment>
<organism evidence="2 3">
    <name type="scientific">Micromonospora palomenae</name>
    <dbReference type="NCBI Taxonomy" id="1461247"/>
    <lineage>
        <taxon>Bacteria</taxon>
        <taxon>Bacillati</taxon>
        <taxon>Actinomycetota</taxon>
        <taxon>Actinomycetes</taxon>
        <taxon>Micromonosporales</taxon>
        <taxon>Micromonosporaceae</taxon>
        <taxon>Micromonospora</taxon>
    </lineage>
</organism>
<keyword evidence="3" id="KW-1185">Reference proteome</keyword>
<reference evidence="2 3" key="1">
    <citation type="submission" date="2019-06" db="EMBL/GenBank/DDBJ databases">
        <title>Sequencing the genomes of 1000 actinobacteria strains.</title>
        <authorList>
            <person name="Klenk H.-P."/>
        </authorList>
    </citation>
    <scope>NUCLEOTIDE SEQUENCE [LARGE SCALE GENOMIC DNA]</scope>
    <source>
        <strain evidence="2 3">DSM 102131</strain>
    </source>
</reference>
<proteinExistence type="predicted"/>